<keyword evidence="4" id="KW-1185">Reference proteome</keyword>
<evidence type="ECO:0000256" key="1">
    <source>
        <dbReference type="ARBA" id="ARBA00022490"/>
    </source>
</evidence>
<keyword evidence="1 2" id="KW-0963">Cytoplasm</keyword>
<gene>
    <name evidence="3" type="ordered locus">CTN_0897</name>
</gene>
<dbReference type="Pfam" id="PF01933">
    <property type="entry name" value="CofD"/>
    <property type="match status" value="1"/>
</dbReference>
<dbReference type="InterPro" id="IPR038136">
    <property type="entry name" value="CofD-like_dom_sf"/>
</dbReference>
<sequence>MKMKVVTIGGGTGLSTLLKGLKHLSSFEITAVVSVTDEGGSSGKLRKELNVPPPGDVRNNIVALAEDEDLLAKLMNYRFMEGSLKGHSLGNLIIAALTKIEGSFSEAIRTLEKVLAIKGRVLPVSEDHARLVARFEDGEEVVGETNIVKKNGKIVKVWLDRSIEALPGVTEAISEAEMIVFGPGSLYTSIITNVLVKGVKEAIKRSKARKVYICNLMTQPGETTGYRVSDHVRELERYLEEKVDFVVVNTKRPSPEVLERYRKEGSDFVEIDVENTQNTIIAEPLLTEIVDPLDGKKKVRHDFLRLAGVIERISRW</sequence>
<dbReference type="InterPro" id="IPR002882">
    <property type="entry name" value="CofD"/>
</dbReference>
<proteinExistence type="inferred from homology"/>
<dbReference type="InterPro" id="IPR010119">
    <property type="entry name" value="Gluconeogen_factor"/>
</dbReference>
<dbReference type="KEGG" id="tna:CTN_0897"/>
<accession>B9K7Z0</accession>
<dbReference type="HOGENOM" id="CLU_044041_0_1_0"/>
<name>B9K7Z0_THENN</name>
<dbReference type="NCBIfam" id="TIGR01826">
    <property type="entry name" value="CofD_related"/>
    <property type="match status" value="1"/>
</dbReference>
<evidence type="ECO:0000256" key="2">
    <source>
        <dbReference type="HAMAP-Rule" id="MF_00973"/>
    </source>
</evidence>
<dbReference type="PANTHER" id="PTHR30135">
    <property type="entry name" value="UNCHARACTERIZED PROTEIN YVCK-RELATED"/>
    <property type="match status" value="1"/>
</dbReference>
<protein>
    <recommendedName>
        <fullName evidence="2">Putative gluconeogenesis factor</fullName>
    </recommendedName>
</protein>
<dbReference type="Proteomes" id="UP000000445">
    <property type="component" value="Chromosome"/>
</dbReference>
<evidence type="ECO:0000313" key="3">
    <source>
        <dbReference type="EMBL" id="ACM23073.1"/>
    </source>
</evidence>
<reference evidence="3 4" key="1">
    <citation type="journal article" date="2009" name="Biosci. Biotechnol. Biochem.">
        <title>WeGAS: a web-based microbial genome annotation system.</title>
        <authorList>
            <person name="Lee D."/>
            <person name="Seo H."/>
            <person name="Park C."/>
            <person name="Park K."/>
        </authorList>
    </citation>
    <scope>NUCLEOTIDE SEQUENCE [LARGE SCALE GENOMIC DNA]</scope>
    <source>
        <strain evidence="4">ATCC 49049 / DSM 4359 / NBRC 107923 / NS-E</strain>
    </source>
</reference>
<dbReference type="EMBL" id="CP000916">
    <property type="protein sequence ID" value="ACM23073.1"/>
    <property type="molecule type" value="Genomic_DNA"/>
</dbReference>
<evidence type="ECO:0000313" key="4">
    <source>
        <dbReference type="Proteomes" id="UP000000445"/>
    </source>
</evidence>
<organism evidence="3 4">
    <name type="scientific">Thermotoga neapolitana (strain ATCC 49049 / DSM 4359 / NBRC 107923 / NS-E)</name>
    <dbReference type="NCBI Taxonomy" id="309803"/>
    <lineage>
        <taxon>Bacteria</taxon>
        <taxon>Thermotogati</taxon>
        <taxon>Thermotogota</taxon>
        <taxon>Thermotogae</taxon>
        <taxon>Thermotogales</taxon>
        <taxon>Thermotogaceae</taxon>
        <taxon>Thermotoga</taxon>
    </lineage>
</organism>
<dbReference type="AlphaFoldDB" id="B9K7Z0"/>
<dbReference type="GO" id="GO:0005737">
    <property type="term" value="C:cytoplasm"/>
    <property type="evidence" value="ECO:0007669"/>
    <property type="project" value="UniProtKB-SubCell"/>
</dbReference>
<dbReference type="HAMAP" id="MF_00973">
    <property type="entry name" value="Gluconeogen_factor"/>
    <property type="match status" value="1"/>
</dbReference>
<dbReference type="GO" id="GO:0043743">
    <property type="term" value="F:LPPG:FO 2-phospho-L-lactate transferase activity"/>
    <property type="evidence" value="ECO:0007669"/>
    <property type="project" value="InterPro"/>
</dbReference>
<comment type="similarity">
    <text evidence="2">Belongs to the gluconeogenesis factor family.</text>
</comment>
<dbReference type="Gene3D" id="3.40.50.10680">
    <property type="entry name" value="CofD-like domains"/>
    <property type="match status" value="1"/>
</dbReference>
<dbReference type="STRING" id="309803.CTN_0897"/>
<dbReference type="eggNOG" id="COG0391">
    <property type="taxonomic scope" value="Bacteria"/>
</dbReference>
<dbReference type="SUPFAM" id="SSF142338">
    <property type="entry name" value="CofD-like"/>
    <property type="match status" value="1"/>
</dbReference>
<dbReference type="PANTHER" id="PTHR30135:SF3">
    <property type="entry name" value="GLUCONEOGENESIS FACTOR-RELATED"/>
    <property type="match status" value="1"/>
</dbReference>
<comment type="function">
    <text evidence="2">Required for morphogenesis under gluconeogenic growth conditions.</text>
</comment>
<comment type="subcellular location">
    <subcellularLocation>
        <location evidence="2">Cytoplasm</location>
    </subcellularLocation>
</comment>
<dbReference type="GO" id="GO:0008360">
    <property type="term" value="P:regulation of cell shape"/>
    <property type="evidence" value="ECO:0007669"/>
    <property type="project" value="UniProtKB-UniRule"/>
</dbReference>
<dbReference type="CDD" id="cd07187">
    <property type="entry name" value="YvcK_like"/>
    <property type="match status" value="1"/>
</dbReference>